<evidence type="ECO:0000313" key="15">
    <source>
        <dbReference type="Proteomes" id="UP001381693"/>
    </source>
</evidence>
<evidence type="ECO:0000256" key="11">
    <source>
        <dbReference type="RuleBase" id="RU366052"/>
    </source>
</evidence>
<evidence type="ECO:0000259" key="13">
    <source>
        <dbReference type="PROSITE" id="PS51072"/>
    </source>
</evidence>
<dbReference type="GO" id="GO:0006890">
    <property type="term" value="P:retrograde vesicle-mediated transport, Golgi to endoplasmic reticulum"/>
    <property type="evidence" value="ECO:0007669"/>
    <property type="project" value="UniProtKB-UniRule"/>
</dbReference>
<sequence>MVLLAAAVCTRSGKALVSRQFVEMTKSRIEGLLAAFPKLMTVGRQHTFVETESVRYVYQPLDRLYMLLITTRASNILEDLETLRLFSRVIPEYCGNMEESEIQENAFHLIFAFDEIVALGYRESVNLAQIRTFVEMDSHEEKVYRAVRETQEREARTKMKEKAKELQRKRYEESKRGVKSPGFSGGSSGGFGMGGGGFGSNTGGFTTPTESITPTPDTRPSSVKPSGPNRAMKLGSKAKDVDSFVDQLKSEGERVVSPSEPANKLAPLSTPQVDVEPVHIVMAEDVVVRAGRDGGLQNMEVQGILKLRITDSDHGYIKVQVDNTESRPIQLQTHPNVDRELWKSCCQIGMKMSNRPFPANTDVGVLKWRFQTTDESHVPLSINCWPQDNGAGGCDVNIEYNLENTEMELNEVTITIPLASGAPPPVINDCEGEHEYDRAHCALVWRIPIIDKTAPTAAMDFTARGVPDNFFPVRVCFSSSRLYCNLKVLGVVSTSDGAPVTYSQETQLKTTLYEID</sequence>
<keyword evidence="4 10" id="KW-0963">Cytoplasm</keyword>
<comment type="caution">
    <text evidence="14">The sequence shown here is derived from an EMBL/GenBank/DDBJ whole genome shotgun (WGS) entry which is preliminary data.</text>
</comment>
<name>A0AAN8WWD2_HALRR</name>
<feature type="compositionally biased region" description="Gly residues" evidence="12">
    <location>
        <begin position="183"/>
        <end position="202"/>
    </location>
</feature>
<dbReference type="Gene3D" id="3.30.450.60">
    <property type="match status" value="1"/>
</dbReference>
<evidence type="ECO:0000256" key="3">
    <source>
        <dbReference type="ARBA" id="ARBA00022448"/>
    </source>
</evidence>
<dbReference type="AlphaFoldDB" id="A0AAN8WWD2"/>
<evidence type="ECO:0000256" key="5">
    <source>
        <dbReference type="ARBA" id="ARBA00022892"/>
    </source>
</evidence>
<dbReference type="PANTHER" id="PTHR10121">
    <property type="entry name" value="COATOMER SUBUNIT DELTA"/>
    <property type="match status" value="1"/>
</dbReference>
<comment type="subcellular location">
    <subcellularLocation>
        <location evidence="10 11">Cytoplasm</location>
    </subcellularLocation>
    <subcellularLocation>
        <location evidence="10 11">Cytoplasmic vesicle</location>
        <location evidence="10 11">COPI-coated vesicle membrane</location>
        <topology evidence="10 11">Peripheral membrane protein</topology>
        <orientation evidence="10 11">Cytoplasmic side</orientation>
    </subcellularLocation>
    <subcellularLocation>
        <location evidence="10 11">Golgi apparatus membrane</location>
        <topology evidence="10 11">Peripheral membrane protein</topology>
        <orientation evidence="10 11">Cytoplasmic side</orientation>
    </subcellularLocation>
</comment>
<dbReference type="CDD" id="cd14830">
    <property type="entry name" value="Delta_COP_N"/>
    <property type="match status" value="1"/>
</dbReference>
<proteinExistence type="inferred from homology"/>
<protein>
    <recommendedName>
        <fullName evidence="10">Coatomer subunit delta</fullName>
    </recommendedName>
</protein>
<keyword evidence="8 10" id="KW-0472">Membrane</keyword>
<dbReference type="GO" id="GO:0000139">
    <property type="term" value="C:Golgi membrane"/>
    <property type="evidence" value="ECO:0007669"/>
    <property type="project" value="UniProtKB-SubCell"/>
</dbReference>
<evidence type="ECO:0000256" key="8">
    <source>
        <dbReference type="ARBA" id="ARBA00023136"/>
    </source>
</evidence>
<evidence type="ECO:0000256" key="4">
    <source>
        <dbReference type="ARBA" id="ARBA00022490"/>
    </source>
</evidence>
<organism evidence="14 15">
    <name type="scientific">Halocaridina rubra</name>
    <name type="common">Hawaiian red shrimp</name>
    <dbReference type="NCBI Taxonomy" id="373956"/>
    <lineage>
        <taxon>Eukaryota</taxon>
        <taxon>Metazoa</taxon>
        <taxon>Ecdysozoa</taxon>
        <taxon>Arthropoda</taxon>
        <taxon>Crustacea</taxon>
        <taxon>Multicrustacea</taxon>
        <taxon>Malacostraca</taxon>
        <taxon>Eumalacostraca</taxon>
        <taxon>Eucarida</taxon>
        <taxon>Decapoda</taxon>
        <taxon>Pleocyemata</taxon>
        <taxon>Caridea</taxon>
        <taxon>Atyoidea</taxon>
        <taxon>Atyidae</taxon>
        <taxon>Halocaridina</taxon>
    </lineage>
</organism>
<feature type="compositionally biased region" description="Polar residues" evidence="12">
    <location>
        <begin position="210"/>
        <end position="224"/>
    </location>
</feature>
<keyword evidence="9 10" id="KW-0968">Cytoplasmic vesicle</keyword>
<dbReference type="GO" id="GO:0015031">
    <property type="term" value="P:protein transport"/>
    <property type="evidence" value="ECO:0007669"/>
    <property type="project" value="UniProtKB-KW"/>
</dbReference>
<dbReference type="PROSITE" id="PS51072">
    <property type="entry name" value="MHD"/>
    <property type="match status" value="1"/>
</dbReference>
<dbReference type="InterPro" id="IPR022775">
    <property type="entry name" value="AP_mu_sigma_su"/>
</dbReference>
<dbReference type="PANTHER" id="PTHR10121:SF0">
    <property type="entry name" value="COATOMER SUBUNIT DELTA"/>
    <property type="match status" value="1"/>
</dbReference>
<feature type="domain" description="MHD" evidence="13">
    <location>
        <begin position="275"/>
        <end position="516"/>
    </location>
</feature>
<feature type="compositionally biased region" description="Basic and acidic residues" evidence="12">
    <location>
        <begin position="154"/>
        <end position="176"/>
    </location>
</feature>
<comment type="similarity">
    <text evidence="1 10">Belongs to the adaptor complexes medium subunit family. Delta-COP subfamily.</text>
</comment>
<dbReference type="GO" id="GO:0051645">
    <property type="term" value="P:Golgi localization"/>
    <property type="evidence" value="ECO:0007669"/>
    <property type="project" value="TreeGrafter"/>
</dbReference>
<dbReference type="Pfam" id="PF00928">
    <property type="entry name" value="Adap_comp_sub"/>
    <property type="match status" value="1"/>
</dbReference>
<evidence type="ECO:0000256" key="9">
    <source>
        <dbReference type="ARBA" id="ARBA00023329"/>
    </source>
</evidence>
<dbReference type="CDD" id="cd09254">
    <property type="entry name" value="AP_delta-COPI_MHD"/>
    <property type="match status" value="1"/>
</dbReference>
<evidence type="ECO:0000256" key="2">
    <source>
        <dbReference type="ARBA" id="ARBA00011775"/>
    </source>
</evidence>
<comment type="function">
    <text evidence="10">The coatomer is a cytosolic protein complex that binds to dilysine motifs and reversibly associates with Golgi non-clathrin-coated vesicles, which further mediate biosynthetic protein transport from the ER, via the Golgi up to the trans Golgi network. Coatomer complex is required for budding from Golgi membranes, and is essential for the retrograde Golgi-to-ER transport of dilysine-tagged proteins.</text>
</comment>
<dbReference type="SUPFAM" id="SSF64356">
    <property type="entry name" value="SNARE-like"/>
    <property type="match status" value="1"/>
</dbReference>
<feature type="region of interest" description="Disordered" evidence="12">
    <location>
        <begin position="154"/>
        <end position="241"/>
    </location>
</feature>
<keyword evidence="7 10" id="KW-0333">Golgi apparatus</keyword>
<evidence type="ECO:0000256" key="10">
    <source>
        <dbReference type="RuleBase" id="RU364018"/>
    </source>
</evidence>
<dbReference type="InterPro" id="IPR011012">
    <property type="entry name" value="Longin-like_dom_sf"/>
</dbReference>
<dbReference type="Proteomes" id="UP001381693">
    <property type="component" value="Unassembled WGS sequence"/>
</dbReference>
<dbReference type="GO" id="GO:0006888">
    <property type="term" value="P:endoplasmic reticulum to Golgi vesicle-mediated transport"/>
    <property type="evidence" value="ECO:0007669"/>
    <property type="project" value="TreeGrafter"/>
</dbReference>
<gene>
    <name evidence="14" type="primary">ARCN1</name>
    <name evidence="14" type="ORF">SK128_022159</name>
</gene>
<keyword evidence="5 10" id="KW-0931">ER-Golgi transport</keyword>
<evidence type="ECO:0000256" key="12">
    <source>
        <dbReference type="SAM" id="MobiDB-lite"/>
    </source>
</evidence>
<reference evidence="14 15" key="1">
    <citation type="submission" date="2023-11" db="EMBL/GenBank/DDBJ databases">
        <title>Halocaridina rubra genome assembly.</title>
        <authorList>
            <person name="Smith C."/>
        </authorList>
    </citation>
    <scope>NUCLEOTIDE SEQUENCE [LARGE SCALE GENOMIC DNA]</scope>
    <source>
        <strain evidence="14">EP-1</strain>
        <tissue evidence="14">Whole</tissue>
    </source>
</reference>
<evidence type="ECO:0000256" key="1">
    <source>
        <dbReference type="ARBA" id="ARBA00010516"/>
    </source>
</evidence>
<dbReference type="FunFam" id="3.30.450.60:FF:000003">
    <property type="entry name" value="Coatomer subunit delta"/>
    <property type="match status" value="1"/>
</dbReference>
<evidence type="ECO:0000256" key="7">
    <source>
        <dbReference type="ARBA" id="ARBA00023034"/>
    </source>
</evidence>
<accession>A0AAN8WWD2</accession>
<dbReference type="Pfam" id="PF01217">
    <property type="entry name" value="Clat_adaptor_s"/>
    <property type="match status" value="1"/>
</dbReference>
<comment type="subunit">
    <text evidence="2 10">Oligomeric complex that consists of at least the alpha, beta, beta', gamma, delta, epsilon and zeta subunits.</text>
</comment>
<evidence type="ECO:0000313" key="14">
    <source>
        <dbReference type="EMBL" id="KAK7073317.1"/>
    </source>
</evidence>
<keyword evidence="6 10" id="KW-0653">Protein transport</keyword>
<keyword evidence="15" id="KW-1185">Reference proteome</keyword>
<dbReference type="GO" id="GO:0030126">
    <property type="term" value="C:COPI vesicle coat"/>
    <property type="evidence" value="ECO:0007669"/>
    <property type="project" value="UniProtKB-UniRule"/>
</dbReference>
<dbReference type="EMBL" id="JAXCGZ010013220">
    <property type="protein sequence ID" value="KAK7073317.1"/>
    <property type="molecule type" value="Genomic_DNA"/>
</dbReference>
<dbReference type="SUPFAM" id="SSF49447">
    <property type="entry name" value="Second domain of Mu2 adaptin subunit (ap50) of ap2 adaptor"/>
    <property type="match status" value="1"/>
</dbReference>
<dbReference type="InterPro" id="IPR027059">
    <property type="entry name" value="Coatomer_dsu"/>
</dbReference>
<dbReference type="InterPro" id="IPR028565">
    <property type="entry name" value="MHD"/>
</dbReference>
<evidence type="ECO:0000256" key="6">
    <source>
        <dbReference type="ARBA" id="ARBA00022927"/>
    </source>
</evidence>
<dbReference type="InterPro" id="IPR036168">
    <property type="entry name" value="AP2_Mu_C_sf"/>
</dbReference>
<keyword evidence="3 10" id="KW-0813">Transport</keyword>